<feature type="transmembrane region" description="Helical" evidence="7">
    <location>
        <begin position="345"/>
        <end position="369"/>
    </location>
</feature>
<feature type="region of interest" description="Disordered" evidence="6">
    <location>
        <begin position="456"/>
        <end position="499"/>
    </location>
</feature>
<evidence type="ECO:0000313" key="8">
    <source>
        <dbReference type="EMBL" id="TCD71981.1"/>
    </source>
</evidence>
<feature type="compositionally biased region" description="Polar residues" evidence="6">
    <location>
        <begin position="473"/>
        <end position="490"/>
    </location>
</feature>
<dbReference type="STRING" id="92696.A0A4R0RSX3"/>
<evidence type="ECO:0008006" key="10">
    <source>
        <dbReference type="Google" id="ProtNLM"/>
    </source>
</evidence>
<feature type="transmembrane region" description="Helical" evidence="7">
    <location>
        <begin position="84"/>
        <end position="110"/>
    </location>
</feature>
<dbReference type="Gene3D" id="1.20.1250.20">
    <property type="entry name" value="MFS general substrate transporter like domains"/>
    <property type="match status" value="1"/>
</dbReference>
<feature type="compositionally biased region" description="Basic and acidic residues" evidence="6">
    <location>
        <begin position="1"/>
        <end position="19"/>
    </location>
</feature>
<sequence>MTDTASDKTRTPSREESHPYEVVTFSHDDPDDPKNWSKTEKLWTLLGVSGFAFIAVFGSSSYAPGQVQIERIYNVGEDTATSGLTVYVLGFGLGPLLFRLLTGICAACPLSNGAGVPADLYPNNLLDLARATGLFAFCALSGPCFGSLIGFFVAAHSGDTLWVIRLHFFMSAAAFPFIFLIPETYGPTILEHRAQKMRKAGKTNARAMTEIHAKTPMQVVQGHVVRPLAMIVREPIAQGAALWISLAYGIIYYFFETYPVVFIEQHGIDFQLCGLMFLGIAIGMAIAVIPYPYILHMSQKVHIPIIERRTHPTPPQENSLKVVVSAVILMPVSLFWFAWSSGHEVYWLSAALAGIPFGYATVIIFFAFVSYLTHTYGVYATSAQSANSFVRSIVASVFPIAANSINRELGTKWGMSMFGFISLGLIPIPLVFIRYGPKFRARSHYATEARRAEGVTLDVEESEGEKKDDVEAQQVQVVSDASAPSASTVGEKTPEIPGQ</sequence>
<evidence type="ECO:0000256" key="1">
    <source>
        <dbReference type="ARBA" id="ARBA00004141"/>
    </source>
</evidence>
<evidence type="ECO:0000256" key="4">
    <source>
        <dbReference type="ARBA" id="ARBA00022989"/>
    </source>
</evidence>
<comment type="subcellular location">
    <subcellularLocation>
        <location evidence="1">Membrane</location>
        <topology evidence="1">Multi-pass membrane protein</topology>
    </subcellularLocation>
</comment>
<dbReference type="Proteomes" id="UP000292702">
    <property type="component" value="Unassembled WGS sequence"/>
</dbReference>
<comment type="caution">
    <text evidence="8">The sequence shown here is derived from an EMBL/GenBank/DDBJ whole genome shotgun (WGS) entry which is preliminary data.</text>
</comment>
<accession>A0A4R0RSX3</accession>
<evidence type="ECO:0000256" key="6">
    <source>
        <dbReference type="SAM" id="MobiDB-lite"/>
    </source>
</evidence>
<evidence type="ECO:0000256" key="2">
    <source>
        <dbReference type="ARBA" id="ARBA00022448"/>
    </source>
</evidence>
<feature type="transmembrane region" description="Helical" evidence="7">
    <location>
        <begin position="131"/>
        <end position="155"/>
    </location>
</feature>
<keyword evidence="5 7" id="KW-0472">Membrane</keyword>
<evidence type="ECO:0000256" key="5">
    <source>
        <dbReference type="ARBA" id="ARBA00023136"/>
    </source>
</evidence>
<organism evidence="8 9">
    <name type="scientific">Steccherinum ochraceum</name>
    <dbReference type="NCBI Taxonomy" id="92696"/>
    <lineage>
        <taxon>Eukaryota</taxon>
        <taxon>Fungi</taxon>
        <taxon>Dikarya</taxon>
        <taxon>Basidiomycota</taxon>
        <taxon>Agaricomycotina</taxon>
        <taxon>Agaricomycetes</taxon>
        <taxon>Polyporales</taxon>
        <taxon>Steccherinaceae</taxon>
        <taxon>Steccherinum</taxon>
    </lineage>
</organism>
<dbReference type="GO" id="GO:0022857">
    <property type="term" value="F:transmembrane transporter activity"/>
    <property type="evidence" value="ECO:0007669"/>
    <property type="project" value="TreeGrafter"/>
</dbReference>
<keyword evidence="4 7" id="KW-1133">Transmembrane helix</keyword>
<feature type="transmembrane region" description="Helical" evidence="7">
    <location>
        <begin position="376"/>
        <end position="401"/>
    </location>
</feature>
<dbReference type="OrthoDB" id="9986881at2759"/>
<evidence type="ECO:0000256" key="7">
    <source>
        <dbReference type="SAM" id="Phobius"/>
    </source>
</evidence>
<feature type="transmembrane region" description="Helical" evidence="7">
    <location>
        <begin position="275"/>
        <end position="297"/>
    </location>
</feature>
<dbReference type="EMBL" id="RWJN01000001">
    <property type="protein sequence ID" value="TCD71981.1"/>
    <property type="molecule type" value="Genomic_DNA"/>
</dbReference>
<feature type="region of interest" description="Disordered" evidence="6">
    <location>
        <begin position="1"/>
        <end position="21"/>
    </location>
</feature>
<keyword evidence="9" id="KW-1185">Reference proteome</keyword>
<reference evidence="8 9" key="1">
    <citation type="submission" date="2018-11" db="EMBL/GenBank/DDBJ databases">
        <title>Genome assembly of Steccherinum ochraceum LE-BIN_3174, the white-rot fungus of the Steccherinaceae family (The Residual Polyporoid clade, Polyporales, Basidiomycota).</title>
        <authorList>
            <person name="Fedorova T.V."/>
            <person name="Glazunova O.A."/>
            <person name="Landesman E.O."/>
            <person name="Moiseenko K.V."/>
            <person name="Psurtseva N.V."/>
            <person name="Savinova O.S."/>
            <person name="Shakhova N.V."/>
            <person name="Tyazhelova T.V."/>
            <person name="Vasina D.V."/>
        </authorList>
    </citation>
    <scope>NUCLEOTIDE SEQUENCE [LARGE SCALE GENOMIC DNA]</scope>
    <source>
        <strain evidence="8 9">LE-BIN_3174</strain>
    </source>
</reference>
<feature type="transmembrane region" description="Helical" evidence="7">
    <location>
        <begin position="318"/>
        <end position="339"/>
    </location>
</feature>
<gene>
    <name evidence="8" type="ORF">EIP91_000113</name>
</gene>
<protein>
    <recommendedName>
        <fullName evidence="10">Major facilitator superfamily (MFS) profile domain-containing protein</fullName>
    </recommendedName>
</protein>
<feature type="transmembrane region" description="Helical" evidence="7">
    <location>
        <begin position="236"/>
        <end position="255"/>
    </location>
</feature>
<dbReference type="AlphaFoldDB" id="A0A4R0RSX3"/>
<evidence type="ECO:0000256" key="3">
    <source>
        <dbReference type="ARBA" id="ARBA00022692"/>
    </source>
</evidence>
<keyword evidence="2" id="KW-0813">Transport</keyword>
<feature type="transmembrane region" description="Helical" evidence="7">
    <location>
        <begin position="42"/>
        <end position="64"/>
    </location>
</feature>
<keyword evidence="3 7" id="KW-0812">Transmembrane</keyword>
<dbReference type="GO" id="GO:0005886">
    <property type="term" value="C:plasma membrane"/>
    <property type="evidence" value="ECO:0007669"/>
    <property type="project" value="TreeGrafter"/>
</dbReference>
<proteinExistence type="predicted"/>
<feature type="transmembrane region" description="Helical" evidence="7">
    <location>
        <begin position="413"/>
        <end position="433"/>
    </location>
</feature>
<dbReference type="PANTHER" id="PTHR23502">
    <property type="entry name" value="MAJOR FACILITATOR SUPERFAMILY"/>
    <property type="match status" value="1"/>
</dbReference>
<evidence type="ECO:0000313" key="9">
    <source>
        <dbReference type="Proteomes" id="UP000292702"/>
    </source>
</evidence>
<dbReference type="InterPro" id="IPR036259">
    <property type="entry name" value="MFS_trans_sf"/>
</dbReference>
<feature type="transmembrane region" description="Helical" evidence="7">
    <location>
        <begin position="161"/>
        <end position="181"/>
    </location>
</feature>
<dbReference type="PANTHER" id="PTHR23502:SF132">
    <property type="entry name" value="POLYAMINE TRANSPORTER 2-RELATED"/>
    <property type="match status" value="1"/>
</dbReference>
<dbReference type="SUPFAM" id="SSF103473">
    <property type="entry name" value="MFS general substrate transporter"/>
    <property type="match status" value="1"/>
</dbReference>
<name>A0A4R0RSX3_9APHY</name>